<dbReference type="EMBL" id="CP144103">
    <property type="protein sequence ID" value="WWC89837.1"/>
    <property type="molecule type" value="Genomic_DNA"/>
</dbReference>
<evidence type="ECO:0000256" key="6">
    <source>
        <dbReference type="ARBA" id="ARBA00023004"/>
    </source>
</evidence>
<feature type="transmembrane region" description="Helical" evidence="10">
    <location>
        <begin position="12"/>
        <end position="34"/>
    </location>
</feature>
<evidence type="ECO:0000256" key="7">
    <source>
        <dbReference type="ARBA" id="ARBA00023033"/>
    </source>
</evidence>
<dbReference type="SUPFAM" id="SSF48264">
    <property type="entry name" value="Cytochrome P450"/>
    <property type="match status" value="1"/>
</dbReference>
<dbReference type="PRINTS" id="PR00385">
    <property type="entry name" value="P450"/>
</dbReference>
<dbReference type="GO" id="GO:0004497">
    <property type="term" value="F:monooxygenase activity"/>
    <property type="evidence" value="ECO:0007669"/>
    <property type="project" value="UniProtKB-KW"/>
</dbReference>
<protein>
    <recommendedName>
        <fullName evidence="13">Cytochrome P450</fullName>
    </recommendedName>
</protein>
<comment type="similarity">
    <text evidence="3">Belongs to the cytochrome P450 family.</text>
</comment>
<keyword evidence="10" id="KW-1133">Transmembrane helix</keyword>
<keyword evidence="5" id="KW-0560">Oxidoreductase</keyword>
<comment type="cofactor">
    <cofactor evidence="1 8">
        <name>heme</name>
        <dbReference type="ChEBI" id="CHEBI:30413"/>
    </cofactor>
</comment>
<feature type="compositionally biased region" description="Polar residues" evidence="9">
    <location>
        <begin position="506"/>
        <end position="517"/>
    </location>
</feature>
<evidence type="ECO:0000256" key="8">
    <source>
        <dbReference type="PIRSR" id="PIRSR602401-1"/>
    </source>
</evidence>
<dbReference type="Proteomes" id="UP001355207">
    <property type="component" value="Chromosome 6"/>
</dbReference>
<evidence type="ECO:0000256" key="1">
    <source>
        <dbReference type="ARBA" id="ARBA00001971"/>
    </source>
</evidence>
<evidence type="ECO:0000256" key="9">
    <source>
        <dbReference type="SAM" id="MobiDB-lite"/>
    </source>
</evidence>
<evidence type="ECO:0000256" key="4">
    <source>
        <dbReference type="ARBA" id="ARBA00022617"/>
    </source>
</evidence>
<gene>
    <name evidence="11" type="ORF">L201_004765</name>
</gene>
<dbReference type="PANTHER" id="PTHR24305:SF166">
    <property type="entry name" value="CYTOCHROME P450 12A4, MITOCHONDRIAL-RELATED"/>
    <property type="match status" value="1"/>
</dbReference>
<evidence type="ECO:0000256" key="5">
    <source>
        <dbReference type="ARBA" id="ARBA00023002"/>
    </source>
</evidence>
<dbReference type="PRINTS" id="PR00463">
    <property type="entry name" value="EP450I"/>
</dbReference>
<keyword evidence="8" id="KW-0479">Metal-binding</keyword>
<keyword evidence="12" id="KW-1185">Reference proteome</keyword>
<evidence type="ECO:0000256" key="2">
    <source>
        <dbReference type="ARBA" id="ARBA00005179"/>
    </source>
</evidence>
<dbReference type="RefSeq" id="XP_066076600.1">
    <property type="nucleotide sequence ID" value="XM_066220503.1"/>
</dbReference>
<feature type="compositionally biased region" description="Polar residues" evidence="9">
    <location>
        <begin position="483"/>
        <end position="497"/>
    </location>
</feature>
<dbReference type="AlphaFoldDB" id="A0AAX4JWR6"/>
<comment type="pathway">
    <text evidence="2">Secondary metabolite biosynthesis.</text>
</comment>
<dbReference type="GO" id="GO:0005506">
    <property type="term" value="F:iron ion binding"/>
    <property type="evidence" value="ECO:0007669"/>
    <property type="project" value="InterPro"/>
</dbReference>
<keyword evidence="4 8" id="KW-0349">Heme</keyword>
<dbReference type="Pfam" id="PF00067">
    <property type="entry name" value="p450"/>
    <property type="match status" value="2"/>
</dbReference>
<dbReference type="GeneID" id="91095435"/>
<evidence type="ECO:0000256" key="3">
    <source>
        <dbReference type="ARBA" id="ARBA00010617"/>
    </source>
</evidence>
<organism evidence="11 12">
    <name type="scientific">Kwoniella dendrophila CBS 6074</name>
    <dbReference type="NCBI Taxonomy" id="1295534"/>
    <lineage>
        <taxon>Eukaryota</taxon>
        <taxon>Fungi</taxon>
        <taxon>Dikarya</taxon>
        <taxon>Basidiomycota</taxon>
        <taxon>Agaricomycotina</taxon>
        <taxon>Tremellomycetes</taxon>
        <taxon>Tremellales</taxon>
        <taxon>Cryptococcaceae</taxon>
        <taxon>Kwoniella</taxon>
    </lineage>
</organism>
<evidence type="ECO:0000313" key="12">
    <source>
        <dbReference type="Proteomes" id="UP001355207"/>
    </source>
</evidence>
<dbReference type="PANTHER" id="PTHR24305">
    <property type="entry name" value="CYTOCHROME P450"/>
    <property type="match status" value="1"/>
</dbReference>
<reference evidence="11 12" key="1">
    <citation type="submission" date="2024-01" db="EMBL/GenBank/DDBJ databases">
        <title>Comparative genomics of Cryptococcus and Kwoniella reveals pathogenesis evolution and contrasting modes of karyotype evolution via chromosome fusion or intercentromeric recombination.</title>
        <authorList>
            <person name="Coelho M.A."/>
            <person name="David-Palma M."/>
            <person name="Shea T."/>
            <person name="Bowers K."/>
            <person name="McGinley-Smith S."/>
            <person name="Mohammad A.W."/>
            <person name="Gnirke A."/>
            <person name="Yurkov A.M."/>
            <person name="Nowrousian M."/>
            <person name="Sun S."/>
            <person name="Cuomo C.A."/>
            <person name="Heitman J."/>
        </authorList>
    </citation>
    <scope>NUCLEOTIDE SEQUENCE [LARGE SCALE GENOMIC DNA]</scope>
    <source>
        <strain evidence="11 12">CBS 6074</strain>
    </source>
</reference>
<evidence type="ECO:0008006" key="13">
    <source>
        <dbReference type="Google" id="ProtNLM"/>
    </source>
</evidence>
<name>A0AAX4JWR6_9TREE</name>
<keyword evidence="10" id="KW-0812">Transmembrane</keyword>
<evidence type="ECO:0000256" key="10">
    <source>
        <dbReference type="SAM" id="Phobius"/>
    </source>
</evidence>
<dbReference type="InterPro" id="IPR002401">
    <property type="entry name" value="Cyt_P450_E_grp-I"/>
</dbReference>
<accession>A0AAX4JWR6</accession>
<proteinExistence type="inferred from homology"/>
<sequence length="660" mass="74296">MVQIIDSIRIPTITQLLLGILTISLVYLADLFILRPFTSPLKKLPGPVGGSGLSGHSLEIMDLHAKEVYQWISQYGKTFKVNGPFGSHHRIFTLDPRALSHVLNSTQIYFKSNLLRNLVRKYMKNGLIVAEGNRHKLQRKISQGLFSRNGLKGMIEIVGEKADQFRDIVHELVSNPSLSTPYSPVTNDLPNGSREIDIYSSASRCTFDIIGQIGIGHIFDSTGNWHGEGGELFEKYERMQYPFSGIYTLLGLLWPWLDKLFPSGNTKLVAKAMDPLEKLSQIIMHERQKEINEGKRELPSDNRDLLTLMLRSNMTKGISPEQKLRDDEITGQLATFMFAGSDTTAGTIAMGLYQLATHSPVQDTLRSELLGYGDNLPFEQIDELPYLDAVVKEILRINPSLPGTVRQAQQDDIIPLSEPVTLTNGKVVHELNIRKGQLVHVPIEHLHKSEEIWGADASEFNPDRFLGLDVESDDDEEVEEPKTPSTPATFSDANIQFESPWKSKSGENTDVDNNNIDDSSELTAGGKSLNILHKRKESKSDIYLKKIPRKTSIPKKIPLGPGVWPNFMTFIDGPRRCIGYKLALIEIKLMFYKIIRDFEILPKQNQKVWRWNMMSTRPYVEGTLHQKGSSLPIIFKLYKDEGESTGQDEKGVKTSASGNR</sequence>
<dbReference type="InterPro" id="IPR001128">
    <property type="entry name" value="Cyt_P450"/>
</dbReference>
<evidence type="ECO:0000313" key="11">
    <source>
        <dbReference type="EMBL" id="WWC89837.1"/>
    </source>
</evidence>
<dbReference type="InterPro" id="IPR036396">
    <property type="entry name" value="Cyt_P450_sf"/>
</dbReference>
<keyword evidence="10" id="KW-0472">Membrane</keyword>
<dbReference type="Gene3D" id="1.10.630.10">
    <property type="entry name" value="Cytochrome P450"/>
    <property type="match status" value="1"/>
</dbReference>
<keyword evidence="7" id="KW-0503">Monooxygenase</keyword>
<dbReference type="GO" id="GO:0020037">
    <property type="term" value="F:heme binding"/>
    <property type="evidence" value="ECO:0007669"/>
    <property type="project" value="InterPro"/>
</dbReference>
<feature type="binding site" description="axial binding residue" evidence="8">
    <location>
        <position position="577"/>
    </location>
    <ligand>
        <name>heme</name>
        <dbReference type="ChEBI" id="CHEBI:30413"/>
    </ligand>
    <ligandPart>
        <name>Fe</name>
        <dbReference type="ChEBI" id="CHEBI:18248"/>
    </ligandPart>
</feature>
<keyword evidence="6 8" id="KW-0408">Iron</keyword>
<dbReference type="GO" id="GO:0016705">
    <property type="term" value="F:oxidoreductase activity, acting on paired donors, with incorporation or reduction of molecular oxygen"/>
    <property type="evidence" value="ECO:0007669"/>
    <property type="project" value="InterPro"/>
</dbReference>
<feature type="region of interest" description="Disordered" evidence="9">
    <location>
        <begin position="472"/>
        <end position="519"/>
    </location>
</feature>
<dbReference type="InterPro" id="IPR050121">
    <property type="entry name" value="Cytochrome_P450_monoxygenase"/>
</dbReference>